<organism evidence="2 3">
    <name type="scientific">Portunus trituberculatus</name>
    <name type="common">Swimming crab</name>
    <name type="synonym">Neptunus trituberculatus</name>
    <dbReference type="NCBI Taxonomy" id="210409"/>
    <lineage>
        <taxon>Eukaryota</taxon>
        <taxon>Metazoa</taxon>
        <taxon>Ecdysozoa</taxon>
        <taxon>Arthropoda</taxon>
        <taxon>Crustacea</taxon>
        <taxon>Multicrustacea</taxon>
        <taxon>Malacostraca</taxon>
        <taxon>Eumalacostraca</taxon>
        <taxon>Eucarida</taxon>
        <taxon>Decapoda</taxon>
        <taxon>Pleocyemata</taxon>
        <taxon>Brachyura</taxon>
        <taxon>Eubrachyura</taxon>
        <taxon>Portunoidea</taxon>
        <taxon>Portunidae</taxon>
        <taxon>Portuninae</taxon>
        <taxon>Portunus</taxon>
    </lineage>
</organism>
<dbReference type="EMBL" id="VSRR010011817">
    <property type="protein sequence ID" value="MPC53697.1"/>
    <property type="molecule type" value="Genomic_DNA"/>
</dbReference>
<dbReference type="AlphaFoldDB" id="A0A5B7G807"/>
<evidence type="ECO:0000313" key="2">
    <source>
        <dbReference type="EMBL" id="MPC53697.1"/>
    </source>
</evidence>
<evidence type="ECO:0000313" key="3">
    <source>
        <dbReference type="Proteomes" id="UP000324222"/>
    </source>
</evidence>
<name>A0A5B7G807_PORTR</name>
<comment type="caution">
    <text evidence="2">The sequence shown here is derived from an EMBL/GenBank/DDBJ whole genome shotgun (WGS) entry which is preliminary data.</text>
</comment>
<sequence length="113" mass="12208">MSSCERKCGWAGVKISRPGHNGRVCRGQGSCVTPETLQHMLPSLTGGLSPRRAQLPFSTSPQLHCQMHASIFGLAVKSSRDKQRRNKSSLKAAHEGQAKVSPLDTKMSKKGPV</sequence>
<keyword evidence="3" id="KW-1185">Reference proteome</keyword>
<dbReference type="Proteomes" id="UP000324222">
    <property type="component" value="Unassembled WGS sequence"/>
</dbReference>
<gene>
    <name evidence="2" type="ORF">E2C01_047595</name>
</gene>
<accession>A0A5B7G807</accession>
<evidence type="ECO:0000256" key="1">
    <source>
        <dbReference type="SAM" id="MobiDB-lite"/>
    </source>
</evidence>
<feature type="region of interest" description="Disordered" evidence="1">
    <location>
        <begin position="76"/>
        <end position="113"/>
    </location>
</feature>
<reference evidence="2 3" key="1">
    <citation type="submission" date="2019-05" db="EMBL/GenBank/DDBJ databases">
        <title>Another draft genome of Portunus trituberculatus and its Hox gene families provides insights of decapod evolution.</title>
        <authorList>
            <person name="Jeong J.-H."/>
            <person name="Song I."/>
            <person name="Kim S."/>
            <person name="Choi T."/>
            <person name="Kim D."/>
            <person name="Ryu S."/>
            <person name="Kim W."/>
        </authorList>
    </citation>
    <scope>NUCLEOTIDE SEQUENCE [LARGE SCALE GENOMIC DNA]</scope>
    <source>
        <tissue evidence="2">Muscle</tissue>
    </source>
</reference>
<proteinExistence type="predicted"/>
<protein>
    <submittedName>
        <fullName evidence="2">Uncharacterized protein</fullName>
    </submittedName>
</protein>